<evidence type="ECO:0000313" key="1">
    <source>
        <dbReference type="EMBL" id="CAK7218312.1"/>
    </source>
</evidence>
<evidence type="ECO:0000313" key="2">
    <source>
        <dbReference type="Proteomes" id="UP001642406"/>
    </source>
</evidence>
<dbReference type="Proteomes" id="UP001642406">
    <property type="component" value="Unassembled WGS sequence"/>
</dbReference>
<gene>
    <name evidence="1" type="ORF">SBRCBS47491_003467</name>
</gene>
<protein>
    <recommendedName>
        <fullName evidence="3">Leucine rich repeat domain containing protein</fullName>
    </recommendedName>
</protein>
<organism evidence="1 2">
    <name type="scientific">Sporothrix bragantina</name>
    <dbReference type="NCBI Taxonomy" id="671064"/>
    <lineage>
        <taxon>Eukaryota</taxon>
        <taxon>Fungi</taxon>
        <taxon>Dikarya</taxon>
        <taxon>Ascomycota</taxon>
        <taxon>Pezizomycotina</taxon>
        <taxon>Sordariomycetes</taxon>
        <taxon>Sordariomycetidae</taxon>
        <taxon>Ophiostomatales</taxon>
        <taxon>Ophiostomataceae</taxon>
        <taxon>Sporothrix</taxon>
    </lineage>
</organism>
<comment type="caution">
    <text evidence="1">The sequence shown here is derived from an EMBL/GenBank/DDBJ whole genome shotgun (WGS) entry which is preliminary data.</text>
</comment>
<keyword evidence="2" id="KW-1185">Reference proteome</keyword>
<accession>A0ABP0BFM4</accession>
<sequence>MVPISTDTKHIANLAKLPQELLVHILTEAFPAYERYGLFEAKEEPLELRAPDSIEGRRGIELFRENQKRFDVLMADKAMPANIRDASLRVHARVLEAEGVKGMEKQRKLLQGEPHLARAVQTILLKESQQDKGGTRRQIQGLGKDANDTLHSDPVQAVYFEVYKGLHRMVREYDPQPAWLCDWGVALTRLLQVTDGVKKLDVCLSSAGLLPAVTLLSPSGDIGKSSHILLPRLTSLHLDSLNMLTGQGGILDTGGMMLRSCPNLETLMLSNYDLVIPPPKMAKETPLHEKGICPVRFSLASSEPVKLMKLKTLIINRNNYLTNESLKHLMAVVGPNLRELRVFVPEEYIYHDNRWWTAVGALQYSAKFCDKLFDRDRVPKSMRKYWTVGTGSSQGYIMSRDRIESIYATTLEAPTQTRFVASAAVTREHNEAIARDCRPSILDYRDSFPKPAHPEREDWGAGELLNEDNLCYTPHEILTQALPWASSLRTLCLDIDVYSESIRRCREYVAHKDFCEPSPAPCTDLLTNFTSLEHLDINIILFRGLFYDNSEDAPQKAQDIKTVLPKHFDQRISREATAKEETRIHAQFVWGKGQEFDRARDFTAFTEDHWVEEEDKVRRFVLRPDKEGEENKTYCANDYVSDTYVRVLPQSLVTLTLRSPNGDSWLSDEASRPAVLGLLRALHCGQFPYLTDIIIDPEDSRVSSVSQYVGSGDNDRRKITVTAPYAKCFVDETVAPGWHTG</sequence>
<proteinExistence type="predicted"/>
<dbReference type="EMBL" id="CAWUHC010000023">
    <property type="protein sequence ID" value="CAK7218312.1"/>
    <property type="molecule type" value="Genomic_DNA"/>
</dbReference>
<reference evidence="1 2" key="1">
    <citation type="submission" date="2024-01" db="EMBL/GenBank/DDBJ databases">
        <authorList>
            <person name="Allen C."/>
            <person name="Tagirdzhanova G."/>
        </authorList>
    </citation>
    <scope>NUCLEOTIDE SEQUENCE [LARGE SCALE GENOMIC DNA]</scope>
</reference>
<name>A0ABP0BFM4_9PEZI</name>
<dbReference type="SUPFAM" id="SSF52047">
    <property type="entry name" value="RNI-like"/>
    <property type="match status" value="1"/>
</dbReference>
<evidence type="ECO:0008006" key="3">
    <source>
        <dbReference type="Google" id="ProtNLM"/>
    </source>
</evidence>